<feature type="domain" description="EGF-like" evidence="10">
    <location>
        <begin position="540"/>
        <end position="582"/>
    </location>
</feature>
<reference evidence="11 12" key="1">
    <citation type="journal article" date="2015" name="Genome Biol. Evol.">
        <title>Comparative Genomics of a Bacterivorous Green Alga Reveals Evolutionary Causalities and Consequences of Phago-Mixotrophic Mode of Nutrition.</title>
        <authorList>
            <person name="Burns J.A."/>
            <person name="Paasch A."/>
            <person name="Narechania A."/>
            <person name="Kim E."/>
        </authorList>
    </citation>
    <scope>NUCLEOTIDE SEQUENCE [LARGE SCALE GENOMIC DNA]</scope>
    <source>
        <strain evidence="11 12">PLY_AMNH</strain>
    </source>
</reference>
<feature type="transmembrane region" description="Helical" evidence="9">
    <location>
        <begin position="2608"/>
        <end position="2633"/>
    </location>
</feature>
<evidence type="ECO:0000256" key="1">
    <source>
        <dbReference type="ARBA" id="ARBA00004370"/>
    </source>
</evidence>
<name>A0AAE0CAB7_9CHLO</name>
<evidence type="ECO:0000256" key="2">
    <source>
        <dbReference type="ARBA" id="ARBA00022692"/>
    </source>
</evidence>
<evidence type="ECO:0000256" key="7">
    <source>
        <dbReference type="PROSITE-ProRule" id="PRU00076"/>
    </source>
</evidence>
<proteinExistence type="predicted"/>
<keyword evidence="6" id="KW-1015">Disulfide bond</keyword>
<accession>A0AAE0CAB7</accession>
<comment type="caution">
    <text evidence="11">The sequence shown here is derived from an EMBL/GenBank/DDBJ whole genome shotgun (WGS) entry which is preliminary data.</text>
</comment>
<feature type="region of interest" description="Disordered" evidence="8">
    <location>
        <begin position="1751"/>
        <end position="1808"/>
    </location>
</feature>
<keyword evidence="3" id="KW-0677">Repeat</keyword>
<feature type="domain" description="EGF-like" evidence="10">
    <location>
        <begin position="385"/>
        <end position="427"/>
    </location>
</feature>
<evidence type="ECO:0000256" key="9">
    <source>
        <dbReference type="SAM" id="Phobius"/>
    </source>
</evidence>
<feature type="compositionally biased region" description="Basic residues" evidence="8">
    <location>
        <begin position="1639"/>
        <end position="1648"/>
    </location>
</feature>
<keyword evidence="2 9" id="KW-0812">Transmembrane</keyword>
<dbReference type="GO" id="GO:0005886">
    <property type="term" value="C:plasma membrane"/>
    <property type="evidence" value="ECO:0007669"/>
    <property type="project" value="TreeGrafter"/>
</dbReference>
<dbReference type="EMBL" id="LGRX02026482">
    <property type="protein sequence ID" value="KAK3250784.1"/>
    <property type="molecule type" value="Genomic_DNA"/>
</dbReference>
<dbReference type="InterPro" id="IPR001881">
    <property type="entry name" value="EGF-like_Ca-bd_dom"/>
</dbReference>
<dbReference type="Proteomes" id="UP001190700">
    <property type="component" value="Unassembled WGS sequence"/>
</dbReference>
<evidence type="ECO:0000256" key="5">
    <source>
        <dbReference type="ARBA" id="ARBA00023136"/>
    </source>
</evidence>
<dbReference type="Gene3D" id="2.60.40.10">
    <property type="entry name" value="Immunoglobulins"/>
    <property type="match status" value="1"/>
</dbReference>
<dbReference type="GO" id="GO:0006816">
    <property type="term" value="P:calcium ion transport"/>
    <property type="evidence" value="ECO:0007669"/>
    <property type="project" value="TreeGrafter"/>
</dbReference>
<feature type="region of interest" description="Disordered" evidence="8">
    <location>
        <begin position="1925"/>
        <end position="1962"/>
    </location>
</feature>
<dbReference type="InterPro" id="IPR002859">
    <property type="entry name" value="PKD/REJ-like"/>
</dbReference>
<keyword evidence="4 9" id="KW-1133">Transmembrane helix</keyword>
<evidence type="ECO:0000256" key="8">
    <source>
        <dbReference type="SAM" id="MobiDB-lite"/>
    </source>
</evidence>
<keyword evidence="12" id="KW-1185">Reference proteome</keyword>
<evidence type="ECO:0000259" key="10">
    <source>
        <dbReference type="PROSITE" id="PS50026"/>
    </source>
</evidence>
<feature type="region of interest" description="Disordered" evidence="8">
    <location>
        <begin position="1639"/>
        <end position="1658"/>
    </location>
</feature>
<comment type="caution">
    <text evidence="7">Lacks conserved residue(s) required for the propagation of feature annotation.</text>
</comment>
<sequence>MSADASYLVRSSIEFADLDIGFFDNDTLVTHFTSSFIDQMATAANTNEITVITILPGSVVVLSEAAFSARDGANDFLALLTEDVQSVFIDPLFSHFGAITTLSSENMCVEGAQPGCLADLSTADPCLSGNDSNCDLLTHAAEDLPPPPSDRCEVHGFCSTDPPVQCTVDSSGAAACAECPHGYEGDGVTCLDVDECADSGDGGASPLLCDPRAGCVNTVGSHHCGSCPDGWRGAGDELCTPVVSCSEDNGGCDALLRCVGTEGGLPRCEGECPEGLVENNAGNPSSELSHCVEVDGCEGAPCYPGVACVDLPAPSLGHECGPCPQSFIGDGTACEENPCFKQNGGCDPRRTCTTDLAVSSGRVCGACPAGFATMVDADGAEVCGNEDWCLLEPCFPGAECWDLPMGEEGRTCGACPLGYVGDGVNCEDVDECAESNGGCWTSADGMLLSRCTNFVGSHECGPCAVEVATGSLVMGWMGSGRTGCVLATGLCAMSNGGCWVGEGVYAGSTTTCWQEPGMTEVTCGACPRGFEGDGTSGCRDEDGCALEPCFPGVQCTDTVAPGTGRYCGICPEGYKGDGVECEICTMESTIKGSTAMNGMMRRSYTNEVIAALSPGLSDTNCTNMEGVGYLWRGGSSGGELVELASLLTLSNDWDIMGHQMTLRIPKNTLNSGQSYTIQMAAYLLGNMQVESQNQIEFYVQPMTLQAKLTGGDTRVSEGALVVLDAAGSYDPNSNNATLRYAWSCHRPASPSEPCRLVDGTIFPSRLTNASLELHLQGHVGPDGLTVIFTVTVTSGVLSATAATTVVVVTTTAIPEVDAAVYSISDPTPVKQTAQENLALVGTVASAAPETLRLKWSVRLQEAASVDADGGSDAAAKDAVNLSSVALTPLTGTNLVVAGGALQAGATYIFRLDVDDAHGSTYKDVTVHMNEPPSGGRLVVHPHEGRALNTSFTMEALEWYDEDFPLWYEIKYQVVGLERPVPRALASMKGFTGPYTYILPEGGLETSEYLVNIILLVRDALGALSEVMEGAHVIPAVFESSTARNSQANLLLDFGAAQLRNGQADEALLTLDMTAAVLRDALAEASNTNSEDVSARRKQRDQQVELAVAAASLLPADSTSVERLLTSVATVVEAPAEVSSTARGSALSLIRGLVSSTLLGSSEIVLWDTTAATVCKALSDLTDSETLEITALSNTSGHHSFGTDTAAAVDTLDLTGSSLLQGMVAGQEPAELSAASLALSVQRQDLVTDMPTAWRAEVPALRGAASRARVTFPASLGPAVQASAARGAVDTVMLSSAHDPHRVEQQNTTNDGLTSSLAASSEGSGSAMTAITLKDEDGTEVSIRDLAEPFNFTLPLTGASGTRSWLICSFWDEASSSYSGDGCATLPILSPPGADLYWDTRNSSELSRNLQGAWEVGNVSYYLSGCQREYGAWFLEYEGRDAGYRKYVPVTGAGAQAGECVVAEVGNAVGCWWRWQAQAFQGPGCVRAAEVSCLCNHLTDFMAVASMPLGEPSAGRAEVVSGSQMVSVGVDDLGESTVLLLLVGSLLGSGMFTFIWSNLSHNKERLELLTGLFAEDSGLNFREVCGLWTWSIMEESRTFGGQAIDIMSRTEVDSIVENVDSIMGRMSTDTETSTALLRSSKRVKRRGHKPGAPSTQNQGLWNSLRGALTTKAFTLEGLARDNASQQKARVQKAEVISEPQANVSFGEHSVLQQEQTGHTIAAFAETSSQSTPEISVAQEGHATEAASLDTFHGGHHAQQTGSAEPIPTSPPCHVLHRVSPTTVRLGQDSASCRLEPPSGKGTRERLPEKRRRTLRLSSAGQKFGEKQLLNSDSLADTPSVISDFNSSFHGTLSKLVLLDHQTDAHRPAALDTWLANSMNMRHMRSTKRASQMSSGRQSELHLLDSCLPPPNTALGGNMQSAVRWDAPRSAQVAQLTTPPRHARSSLRRKPDRPAFGDAGPVMESLKQEPGLSDMLLHTSASANVPITAQGSPSAPFDFRGAEAELPKSKTMVGQILNSDNLFWRAPSLVEQRSMAADYYRDTIDRVRTFFRDDTPQGAAKTELMKQLKNGAGHVKPVALCQALGINVLRLQACIPIMDMTMAVLNCDAEKPALNRVTKAFSSKISMSRSASLCQLQGHFEGEEYIPSEEVMDQVSQSLRTLGQTMSRRDMICMAKFIELASLEEEATHKELLEALTFERLLGTALVHSYLHANRLVRFEEMTKQAALAEMVPWEKSTERLFTWYVTVMVEIMHYVKNDGWYRRSKLFNLVFLQSSNGCYQMTQTLANILHAGQPEQALSEQVVIPTFSLENLIESVPQELPVLCRHDRTLAQQVWATLCAAACYDLVPFEWVHNPLAGQVESQTLGERALSWVAEMSADRGLPMLLSELPELQAVARRLVERWEEEQSDRVEAFYLRAHKGTSASSLTPRTLPVWLGSAVISLLKLAFRTHPLAQIFMTVSTDPFTRSERIILQTTMFFMMLFFSMAFYYSRARGCCLMLQEFLSCPLDMAAGDDTAACVGTTSCIALYNSWDSDLLPVELMQDSSSYTCNAFPAPTWIGRLEAVMTMVACLLPINALLSSLFGMSNASKMATYWRPAPHKQRFKMKQTLSWVIPVMQAIGFALYGMLINVQLLNKALAMLLLLTINVTGNPVSRIKDTISWVHAMLTKGKKAYFQTTSIKRSDTRLEGNGPKTLTSLRSGYVELWTSWLAFFLVGMMWAMGIWVLLTYGMLIRRMMGVEEETTMLATFGYGLLMEQFGLEAAKLVVLRVIVAKAINYLTALVNSHAPMQHWYEHKVNKFLTKQLARDGIINQDDDDEEEFSEAVHQMEVAM</sequence>
<gene>
    <name evidence="11" type="ORF">CYMTET_39850</name>
</gene>
<dbReference type="Pfam" id="PF02010">
    <property type="entry name" value="REJ"/>
    <property type="match status" value="1"/>
</dbReference>
<dbReference type="SMART" id="SM00181">
    <property type="entry name" value="EGF"/>
    <property type="match status" value="7"/>
</dbReference>
<evidence type="ECO:0000256" key="6">
    <source>
        <dbReference type="ARBA" id="ARBA00023157"/>
    </source>
</evidence>
<dbReference type="SMART" id="SM00179">
    <property type="entry name" value="EGF_CA"/>
    <property type="match status" value="5"/>
</dbReference>
<feature type="compositionally biased region" description="Low complexity" evidence="8">
    <location>
        <begin position="1311"/>
        <end position="1320"/>
    </location>
</feature>
<keyword evidence="7" id="KW-0245">EGF-like domain</keyword>
<dbReference type="PANTHER" id="PTHR46730:SF1">
    <property type="entry name" value="PLAT DOMAIN-CONTAINING PROTEIN"/>
    <property type="match status" value="1"/>
</dbReference>
<organism evidence="11 12">
    <name type="scientific">Cymbomonas tetramitiformis</name>
    <dbReference type="NCBI Taxonomy" id="36881"/>
    <lineage>
        <taxon>Eukaryota</taxon>
        <taxon>Viridiplantae</taxon>
        <taxon>Chlorophyta</taxon>
        <taxon>Pyramimonadophyceae</taxon>
        <taxon>Pyramimonadales</taxon>
        <taxon>Pyramimonadaceae</taxon>
        <taxon>Cymbomonas</taxon>
    </lineage>
</organism>
<evidence type="ECO:0000256" key="3">
    <source>
        <dbReference type="ARBA" id="ARBA00022737"/>
    </source>
</evidence>
<dbReference type="PANTHER" id="PTHR46730">
    <property type="entry name" value="POLYCYSTIN-1"/>
    <property type="match status" value="1"/>
</dbReference>
<evidence type="ECO:0000313" key="11">
    <source>
        <dbReference type="EMBL" id="KAK3250784.1"/>
    </source>
</evidence>
<feature type="compositionally biased region" description="Polar residues" evidence="8">
    <location>
        <begin position="1778"/>
        <end position="1789"/>
    </location>
</feature>
<dbReference type="InterPro" id="IPR013783">
    <property type="entry name" value="Ig-like_fold"/>
</dbReference>
<dbReference type="Gene3D" id="2.10.25.10">
    <property type="entry name" value="Laminin"/>
    <property type="match status" value="4"/>
</dbReference>
<feature type="compositionally biased region" description="Basic residues" evidence="8">
    <location>
        <begin position="1939"/>
        <end position="1949"/>
    </location>
</feature>
<feature type="region of interest" description="Disordered" evidence="8">
    <location>
        <begin position="1297"/>
        <end position="1320"/>
    </location>
</feature>
<feature type="transmembrane region" description="Helical" evidence="9">
    <location>
        <begin position="2470"/>
        <end position="2489"/>
    </location>
</feature>
<dbReference type="CDD" id="cd00054">
    <property type="entry name" value="EGF_CA"/>
    <property type="match status" value="1"/>
</dbReference>
<dbReference type="GO" id="GO:0005261">
    <property type="term" value="F:monoatomic cation channel activity"/>
    <property type="evidence" value="ECO:0007669"/>
    <property type="project" value="TreeGrafter"/>
</dbReference>
<protein>
    <recommendedName>
        <fullName evidence="10">EGF-like domain-containing protein</fullName>
    </recommendedName>
</protein>
<keyword evidence="5 9" id="KW-0472">Membrane</keyword>
<comment type="subcellular location">
    <subcellularLocation>
        <location evidence="1">Membrane</location>
    </subcellularLocation>
</comment>
<feature type="transmembrane region" description="Helical" evidence="9">
    <location>
        <begin position="2705"/>
        <end position="2726"/>
    </location>
</feature>
<evidence type="ECO:0000313" key="12">
    <source>
        <dbReference type="Proteomes" id="UP001190700"/>
    </source>
</evidence>
<dbReference type="GO" id="GO:0005509">
    <property type="term" value="F:calcium ion binding"/>
    <property type="evidence" value="ECO:0007669"/>
    <property type="project" value="InterPro"/>
</dbReference>
<evidence type="ECO:0000256" key="4">
    <source>
        <dbReference type="ARBA" id="ARBA00022989"/>
    </source>
</evidence>
<dbReference type="InterPro" id="IPR000742">
    <property type="entry name" value="EGF"/>
</dbReference>
<dbReference type="PROSITE" id="PS50026">
    <property type="entry name" value="EGF_3"/>
    <property type="match status" value="2"/>
</dbReference>